<reference evidence="3" key="1">
    <citation type="submission" date="2021-03" db="EMBL/GenBank/DDBJ databases">
        <authorList>
            <person name="Lu T."/>
            <person name="Wang Q."/>
            <person name="Han X."/>
        </authorList>
    </citation>
    <scope>NUCLEOTIDE SEQUENCE</scope>
    <source>
        <strain evidence="3">WQ 2009</strain>
    </source>
</reference>
<accession>A0A8T4HDP9</accession>
<protein>
    <submittedName>
        <fullName evidence="3">Redoxin domain-containing protein</fullName>
    </submittedName>
</protein>
<dbReference type="Proteomes" id="UP000679691">
    <property type="component" value="Unassembled WGS sequence"/>
</dbReference>
<dbReference type="PROSITE" id="PS51352">
    <property type="entry name" value="THIOREDOXIN_2"/>
    <property type="match status" value="1"/>
</dbReference>
<dbReference type="EMBL" id="JAGKSB010000018">
    <property type="protein sequence ID" value="MBP3944425.1"/>
    <property type="molecule type" value="Genomic_DNA"/>
</dbReference>
<dbReference type="SUPFAM" id="SSF52833">
    <property type="entry name" value="Thioredoxin-like"/>
    <property type="match status" value="1"/>
</dbReference>
<evidence type="ECO:0000313" key="3">
    <source>
        <dbReference type="EMBL" id="MBP3944425.1"/>
    </source>
</evidence>
<dbReference type="Gene3D" id="3.40.30.10">
    <property type="entry name" value="Glutaredoxin"/>
    <property type="match status" value="1"/>
</dbReference>
<dbReference type="Pfam" id="PF00085">
    <property type="entry name" value="Thioredoxin"/>
    <property type="match status" value="1"/>
</dbReference>
<keyword evidence="4" id="KW-1185">Reference proteome</keyword>
<keyword evidence="1" id="KW-0676">Redox-active center</keyword>
<evidence type="ECO:0000313" key="4">
    <source>
        <dbReference type="Proteomes" id="UP000679691"/>
    </source>
</evidence>
<proteinExistence type="predicted"/>
<gene>
    <name evidence="3" type="ORF">J5U18_12830</name>
</gene>
<dbReference type="InterPro" id="IPR013766">
    <property type="entry name" value="Thioredoxin_domain"/>
</dbReference>
<evidence type="ECO:0000259" key="2">
    <source>
        <dbReference type="PROSITE" id="PS51352"/>
    </source>
</evidence>
<organism evidence="3 4">
    <name type="scientific">Rhinopithecimicrobium faecis</name>
    <dbReference type="NCBI Taxonomy" id="2820698"/>
    <lineage>
        <taxon>Bacteria</taxon>
        <taxon>Pseudomonadati</taxon>
        <taxon>Bacteroidota</taxon>
        <taxon>Sphingobacteriia</taxon>
        <taxon>Sphingobacteriales</taxon>
        <taxon>Sphingobacteriaceae</taxon>
        <taxon>Rhinopithecimicrobium</taxon>
    </lineage>
</organism>
<dbReference type="InterPro" id="IPR017937">
    <property type="entry name" value="Thioredoxin_CS"/>
</dbReference>
<dbReference type="AlphaFoldDB" id="A0A8T4HDP9"/>
<name>A0A8T4HDP9_9SPHI</name>
<dbReference type="PROSITE" id="PS00194">
    <property type="entry name" value="THIOREDOXIN_1"/>
    <property type="match status" value="1"/>
</dbReference>
<evidence type="ECO:0000256" key="1">
    <source>
        <dbReference type="ARBA" id="ARBA00023284"/>
    </source>
</evidence>
<dbReference type="InterPro" id="IPR036249">
    <property type="entry name" value="Thioredoxin-like_sf"/>
</dbReference>
<sequence length="165" mass="18719">MHIVKRFFIGCSYVFMSHATLMAQEAPKILPAFKFQALHTNSAFTNLQIKPAKYIILNFYDPGCGHCQKLAVGMAANMQKFKQAQILFIAMNDAVYIDGFINMHIPSLKSASNITFLRDPEVTFIPLFNPSQYPSMYIYDGKTKKLIKHLDGIDTVDSVLEYIVQ</sequence>
<feature type="domain" description="Thioredoxin" evidence="2">
    <location>
        <begin position="24"/>
        <end position="165"/>
    </location>
</feature>
<comment type="caution">
    <text evidence="3">The sequence shown here is derived from an EMBL/GenBank/DDBJ whole genome shotgun (WGS) entry which is preliminary data.</text>
</comment>